<dbReference type="OrthoDB" id="9811823at2"/>
<dbReference type="InterPro" id="IPR001406">
    <property type="entry name" value="PsdUridine_synth_TruA"/>
</dbReference>
<dbReference type="PIRSF" id="PIRSF001430">
    <property type="entry name" value="tRNA_psdUrid_synth"/>
    <property type="match status" value="1"/>
</dbReference>
<dbReference type="PANTHER" id="PTHR11142">
    <property type="entry name" value="PSEUDOURIDYLATE SYNTHASE"/>
    <property type="match status" value="1"/>
</dbReference>
<evidence type="ECO:0000256" key="6">
    <source>
        <dbReference type="PIRSR" id="PIRSR001430-2"/>
    </source>
</evidence>
<comment type="catalytic activity">
    <reaction evidence="4 7">
        <text>uridine(38/39/40) in tRNA = pseudouridine(38/39/40) in tRNA</text>
        <dbReference type="Rhea" id="RHEA:22376"/>
        <dbReference type="Rhea" id="RHEA-COMP:10085"/>
        <dbReference type="Rhea" id="RHEA-COMP:10087"/>
        <dbReference type="ChEBI" id="CHEBI:65314"/>
        <dbReference type="ChEBI" id="CHEBI:65315"/>
        <dbReference type="EC" id="5.4.99.12"/>
    </reaction>
</comment>
<proteinExistence type="inferred from homology"/>
<accession>W4V8M8</accession>
<dbReference type="GO" id="GO:0160147">
    <property type="term" value="F:tRNA pseudouridine(38-40) synthase activity"/>
    <property type="evidence" value="ECO:0007669"/>
    <property type="project" value="UniProtKB-EC"/>
</dbReference>
<dbReference type="PANTHER" id="PTHR11142:SF0">
    <property type="entry name" value="TRNA PSEUDOURIDINE SYNTHASE-LIKE 1"/>
    <property type="match status" value="1"/>
</dbReference>
<dbReference type="CDD" id="cd02570">
    <property type="entry name" value="PseudoU_synth_EcTruA"/>
    <property type="match status" value="1"/>
</dbReference>
<evidence type="ECO:0000256" key="7">
    <source>
        <dbReference type="RuleBase" id="RU003792"/>
    </source>
</evidence>
<feature type="domain" description="Pseudouridine synthase I TruA alpha/beta" evidence="8">
    <location>
        <begin position="7"/>
        <end position="103"/>
    </location>
</feature>
<dbReference type="AlphaFoldDB" id="W4V8M8"/>
<dbReference type="InterPro" id="IPR020094">
    <property type="entry name" value="TruA/RsuA/RluB/E/F_N"/>
</dbReference>
<dbReference type="InterPro" id="IPR020103">
    <property type="entry name" value="PsdUridine_synth_cat_dom_sf"/>
</dbReference>
<comment type="subunit">
    <text evidence="4">Homodimer.</text>
</comment>
<evidence type="ECO:0000259" key="8">
    <source>
        <dbReference type="Pfam" id="PF01416"/>
    </source>
</evidence>
<evidence type="ECO:0000256" key="4">
    <source>
        <dbReference type="HAMAP-Rule" id="MF_00171"/>
    </source>
</evidence>
<dbReference type="Proteomes" id="UP000019109">
    <property type="component" value="Unassembled WGS sequence"/>
</dbReference>
<evidence type="ECO:0000256" key="2">
    <source>
        <dbReference type="ARBA" id="ARBA00022694"/>
    </source>
</evidence>
<dbReference type="Gene3D" id="3.30.70.580">
    <property type="entry name" value="Pseudouridine synthase I, catalytic domain, N-terminal subdomain"/>
    <property type="match status" value="1"/>
</dbReference>
<dbReference type="NCBIfam" id="TIGR00071">
    <property type="entry name" value="hisT_truA"/>
    <property type="match status" value="1"/>
</dbReference>
<dbReference type="InterPro" id="IPR020097">
    <property type="entry name" value="PsdUridine_synth_TruA_a/b_dom"/>
</dbReference>
<sequence>MRNVKLIIEYDGTNYHGWQKQKNAKTVQDTIESAIKGLTGEKAELTGASRTDFGVHALGQVANFKTDSNIPGDRFSYALNRILPDDIVIIESQEVSPDFHARFKSKGKKYRYLIYNSRFPSAILRNRAFHVSYKLDFESMKKAASYFLGTHDFSSFRASGSSVKTSVRTMTDVLLERDDKIIKFEISGDGFLYNMVRIMVGTLVDVGMGRINADDIPKIIESKNRKSAGRTAPAEGLYLVEVYY</sequence>
<dbReference type="Pfam" id="PF01416">
    <property type="entry name" value="PseudoU_synth_1"/>
    <property type="match status" value="2"/>
</dbReference>
<dbReference type="Gene3D" id="3.30.70.660">
    <property type="entry name" value="Pseudouridine synthase I, catalytic domain, C-terminal subdomain"/>
    <property type="match status" value="1"/>
</dbReference>
<evidence type="ECO:0000256" key="3">
    <source>
        <dbReference type="ARBA" id="ARBA00023235"/>
    </source>
</evidence>
<name>W4V8M8_9FIRM</name>
<comment type="caution">
    <text evidence="4">Lacks conserved residue(s) required for the propagation of feature annotation.</text>
</comment>
<dbReference type="EC" id="5.4.99.12" evidence="4"/>
<evidence type="ECO:0000256" key="1">
    <source>
        <dbReference type="ARBA" id="ARBA00009375"/>
    </source>
</evidence>
<evidence type="ECO:0000313" key="10">
    <source>
        <dbReference type="Proteomes" id="UP000019109"/>
    </source>
</evidence>
<evidence type="ECO:0000313" key="9">
    <source>
        <dbReference type="EMBL" id="GAE89562.1"/>
    </source>
</evidence>
<organism evidence="9 10">
    <name type="scientific">Acetivibrio straminisolvens JCM 21531</name>
    <dbReference type="NCBI Taxonomy" id="1294263"/>
    <lineage>
        <taxon>Bacteria</taxon>
        <taxon>Bacillati</taxon>
        <taxon>Bacillota</taxon>
        <taxon>Clostridia</taxon>
        <taxon>Eubacteriales</taxon>
        <taxon>Oscillospiraceae</taxon>
        <taxon>Acetivibrio</taxon>
    </lineage>
</organism>
<feature type="binding site" evidence="4 6">
    <location>
        <position position="110"/>
    </location>
    <ligand>
        <name>substrate</name>
    </ligand>
</feature>
<dbReference type="GO" id="GO:0031119">
    <property type="term" value="P:tRNA pseudouridine synthesis"/>
    <property type="evidence" value="ECO:0007669"/>
    <property type="project" value="UniProtKB-UniRule"/>
</dbReference>
<feature type="active site" description="Nucleophile" evidence="4 5">
    <location>
        <position position="52"/>
    </location>
</feature>
<dbReference type="SUPFAM" id="SSF55120">
    <property type="entry name" value="Pseudouridine synthase"/>
    <property type="match status" value="1"/>
</dbReference>
<evidence type="ECO:0000256" key="5">
    <source>
        <dbReference type="PIRSR" id="PIRSR001430-1"/>
    </source>
</evidence>
<comment type="caution">
    <text evidence="9">The sequence shown here is derived from an EMBL/GenBank/DDBJ whole genome shotgun (WGS) entry which is preliminary data.</text>
</comment>
<dbReference type="GO" id="GO:0003723">
    <property type="term" value="F:RNA binding"/>
    <property type="evidence" value="ECO:0007669"/>
    <property type="project" value="InterPro"/>
</dbReference>
<dbReference type="EMBL" id="BAVR01000040">
    <property type="protein sequence ID" value="GAE89562.1"/>
    <property type="molecule type" value="Genomic_DNA"/>
</dbReference>
<dbReference type="STRING" id="1294263.JCM21531_3102"/>
<dbReference type="InterPro" id="IPR020095">
    <property type="entry name" value="PsdUridine_synth_TruA_C"/>
</dbReference>
<reference evidence="9" key="1">
    <citation type="journal article" date="2014" name="Genome Announc.">
        <title>Draft Genome Sequence of Clostridium straminisolvens Strain JCM 21531T, Isolated from a Cellulose-Degrading Bacterial Community.</title>
        <authorList>
            <person name="Yuki M."/>
            <person name="Oshima K."/>
            <person name="Suda W."/>
            <person name="Sakamoto M."/>
            <person name="Kitamura K."/>
            <person name="Iida T."/>
            <person name="Hattori M."/>
            <person name="Ohkuma M."/>
        </authorList>
    </citation>
    <scope>NUCLEOTIDE SEQUENCE [LARGE SCALE GENOMIC DNA]</scope>
    <source>
        <strain evidence="9">JCM 21531</strain>
    </source>
</reference>
<protein>
    <recommendedName>
        <fullName evidence="4">tRNA pseudouridine synthase A</fullName>
        <ecNumber evidence="4">5.4.99.12</ecNumber>
    </recommendedName>
    <alternativeName>
        <fullName evidence="4">tRNA pseudouridine(38-40) synthase</fullName>
    </alternativeName>
    <alternativeName>
        <fullName evidence="4">tRNA pseudouridylate synthase I</fullName>
    </alternativeName>
    <alternativeName>
        <fullName evidence="4">tRNA-uridine isomerase I</fullName>
    </alternativeName>
</protein>
<dbReference type="FunFam" id="3.30.70.580:FF:000001">
    <property type="entry name" value="tRNA pseudouridine synthase A"/>
    <property type="match status" value="1"/>
</dbReference>
<dbReference type="RefSeq" id="WP_038289897.1">
    <property type="nucleotide sequence ID" value="NZ_BAVR01000040.1"/>
</dbReference>
<keyword evidence="10" id="KW-1185">Reference proteome</keyword>
<feature type="domain" description="Pseudouridine synthase I TruA alpha/beta" evidence="8">
    <location>
        <begin position="143"/>
        <end position="244"/>
    </location>
</feature>
<keyword evidence="3 4" id="KW-0413">Isomerase</keyword>
<comment type="function">
    <text evidence="4">Formation of pseudouridine at positions 38, 39 and 40 in the anticodon stem and loop of transfer RNAs.</text>
</comment>
<gene>
    <name evidence="4" type="primary">truA</name>
    <name evidence="9" type="ORF">JCM21531_3102</name>
</gene>
<comment type="similarity">
    <text evidence="1 4 7">Belongs to the tRNA pseudouridine synthase TruA family.</text>
</comment>
<dbReference type="HAMAP" id="MF_00171">
    <property type="entry name" value="TruA"/>
    <property type="match status" value="1"/>
</dbReference>
<keyword evidence="2 4" id="KW-0819">tRNA processing</keyword>